<dbReference type="PANTHER" id="PTHR43542:SF1">
    <property type="entry name" value="METHYLTRANSFERASE"/>
    <property type="match status" value="1"/>
</dbReference>
<dbReference type="PANTHER" id="PTHR43542">
    <property type="entry name" value="METHYLTRANSFERASE"/>
    <property type="match status" value="1"/>
</dbReference>
<dbReference type="InterPro" id="IPR029063">
    <property type="entry name" value="SAM-dependent_MTases_sf"/>
</dbReference>
<dbReference type="Pfam" id="PF03602">
    <property type="entry name" value="Cons_hypoth95"/>
    <property type="match status" value="1"/>
</dbReference>
<dbReference type="InterPro" id="IPR004398">
    <property type="entry name" value="RNA_MeTrfase_RsmD"/>
</dbReference>
<dbReference type="EMBL" id="UFSO01000002">
    <property type="protein sequence ID" value="SSY70552.1"/>
    <property type="molecule type" value="Genomic_DNA"/>
</dbReference>
<evidence type="ECO:0000256" key="1">
    <source>
        <dbReference type="ARBA" id="ARBA00022603"/>
    </source>
</evidence>
<keyword evidence="2 3" id="KW-0808">Transferase</keyword>
<dbReference type="AlphaFoldDB" id="A0A376BLB4"/>
<evidence type="ECO:0000313" key="4">
    <source>
        <dbReference type="Proteomes" id="UP000254209"/>
    </source>
</evidence>
<accession>A0A376BLB4</accession>
<name>A0A376BLB4_9NEIS</name>
<dbReference type="CDD" id="cd02440">
    <property type="entry name" value="AdoMet_MTases"/>
    <property type="match status" value="1"/>
</dbReference>
<dbReference type="PIRSF" id="PIRSF004553">
    <property type="entry name" value="CHP00095"/>
    <property type="match status" value="1"/>
</dbReference>
<dbReference type="RefSeq" id="WP_034292957.1">
    <property type="nucleotide sequence ID" value="NZ_CP091519.2"/>
</dbReference>
<keyword evidence="4" id="KW-1185">Reference proteome</keyword>
<dbReference type="GO" id="GO:0052913">
    <property type="term" value="F:16S rRNA (guanine(966)-N(2))-methyltransferase activity"/>
    <property type="evidence" value="ECO:0007669"/>
    <property type="project" value="UniProtKB-EC"/>
</dbReference>
<dbReference type="SUPFAM" id="SSF53335">
    <property type="entry name" value="S-adenosyl-L-methionine-dependent methyltransferases"/>
    <property type="match status" value="1"/>
</dbReference>
<dbReference type="Gene3D" id="3.40.50.150">
    <property type="entry name" value="Vaccinia Virus protein VP39"/>
    <property type="match status" value="1"/>
</dbReference>
<gene>
    <name evidence="3" type="primary">rsmD</name>
    <name evidence="3" type="ORF">NCTC10283_00653</name>
</gene>
<evidence type="ECO:0000256" key="2">
    <source>
        <dbReference type="ARBA" id="ARBA00022679"/>
    </source>
</evidence>
<proteinExistence type="predicted"/>
<dbReference type="OrthoDB" id="9803017at2"/>
<reference evidence="3 4" key="1">
    <citation type="submission" date="2018-06" db="EMBL/GenBank/DDBJ databases">
        <authorList>
            <consortium name="Pathogen Informatics"/>
            <person name="Doyle S."/>
        </authorList>
    </citation>
    <scope>NUCLEOTIDE SEQUENCE [LARGE SCALE GENOMIC DNA]</scope>
    <source>
        <strain evidence="3 4">NCTC10283</strain>
    </source>
</reference>
<dbReference type="Proteomes" id="UP000254209">
    <property type="component" value="Unassembled WGS sequence"/>
</dbReference>
<evidence type="ECO:0000313" key="3">
    <source>
        <dbReference type="EMBL" id="SSY70552.1"/>
    </source>
</evidence>
<dbReference type="NCBIfam" id="TIGR00095">
    <property type="entry name" value="16S rRNA (guanine(966)-N(2))-methyltransferase RsmD"/>
    <property type="match status" value="1"/>
</dbReference>
<dbReference type="STRING" id="1120980.GCA_000745955_01366"/>
<organism evidence="3 4">
    <name type="scientific">Alysiella crassa</name>
    <dbReference type="NCBI Taxonomy" id="153491"/>
    <lineage>
        <taxon>Bacteria</taxon>
        <taxon>Pseudomonadati</taxon>
        <taxon>Pseudomonadota</taxon>
        <taxon>Betaproteobacteria</taxon>
        <taxon>Neisseriales</taxon>
        <taxon>Neisseriaceae</taxon>
        <taxon>Alysiella</taxon>
    </lineage>
</organism>
<keyword evidence="1 3" id="KW-0489">Methyltransferase</keyword>
<dbReference type="EC" id="2.1.1.171" evidence="3"/>
<protein>
    <submittedName>
        <fullName evidence="3">Ribosomal RNA small subunit methyltransferase D</fullName>
        <ecNumber evidence="3">2.1.1.171</ecNumber>
    </submittedName>
</protein>
<sequence>MNTKKINPKHSNQVRIIGGELRGRKIQFPSVESLRPTPDYVRERLFNWLGQDLTGRTVLDLFAGSGALGFESASRYAKQVLMCETNRLVAGCLKEHAQIFKVQERVQICQQDGLQFLAQTTQIFDLVMLDPPFVWQDWAKLFPLLKDKLSPEAQLYIEAGALPELPDWLVVLKQGKAGQSMQVLAQISSEE</sequence>